<gene>
    <name evidence="1" type="ORF">L2E82_29885</name>
</gene>
<evidence type="ECO:0000313" key="1">
    <source>
        <dbReference type="EMBL" id="KAI3739480.1"/>
    </source>
</evidence>
<evidence type="ECO:0000313" key="2">
    <source>
        <dbReference type="Proteomes" id="UP001055811"/>
    </source>
</evidence>
<dbReference type="EMBL" id="CM042013">
    <property type="protein sequence ID" value="KAI3739480.1"/>
    <property type="molecule type" value="Genomic_DNA"/>
</dbReference>
<protein>
    <submittedName>
        <fullName evidence="1">Uncharacterized protein</fullName>
    </submittedName>
</protein>
<keyword evidence="2" id="KW-1185">Reference proteome</keyword>
<accession>A0ACB9CZ04</accession>
<dbReference type="Proteomes" id="UP001055811">
    <property type="component" value="Linkage Group LG05"/>
</dbReference>
<proteinExistence type="predicted"/>
<sequence>MDTVIKKILQALTIQISMSSASTPAERSMIDSSIRKLNTGIPYNQQTDSNTQDHGVAKAIASLVLPSSENTQRRKKKTVNALLRFCLHEHNKARAVSLGLVPILMELLKDSQSGMQDEVIAIQSILSTHWEWNFALGNKDHREVVPILVEAIGSGSSSSKENAAAVLVALCSRDQKYLVEAKEHGVAEKLMDLQDHGTDKGKIIAKVLMSDIYNKIDVKALQS</sequence>
<organism evidence="1 2">
    <name type="scientific">Cichorium intybus</name>
    <name type="common">Chicory</name>
    <dbReference type="NCBI Taxonomy" id="13427"/>
    <lineage>
        <taxon>Eukaryota</taxon>
        <taxon>Viridiplantae</taxon>
        <taxon>Streptophyta</taxon>
        <taxon>Embryophyta</taxon>
        <taxon>Tracheophyta</taxon>
        <taxon>Spermatophyta</taxon>
        <taxon>Magnoliopsida</taxon>
        <taxon>eudicotyledons</taxon>
        <taxon>Gunneridae</taxon>
        <taxon>Pentapetalae</taxon>
        <taxon>asterids</taxon>
        <taxon>campanulids</taxon>
        <taxon>Asterales</taxon>
        <taxon>Asteraceae</taxon>
        <taxon>Cichorioideae</taxon>
        <taxon>Cichorieae</taxon>
        <taxon>Cichoriinae</taxon>
        <taxon>Cichorium</taxon>
    </lineage>
</organism>
<reference evidence="2" key="1">
    <citation type="journal article" date="2022" name="Mol. Ecol. Resour.">
        <title>The genomes of chicory, endive, great burdock and yacon provide insights into Asteraceae palaeo-polyploidization history and plant inulin production.</title>
        <authorList>
            <person name="Fan W."/>
            <person name="Wang S."/>
            <person name="Wang H."/>
            <person name="Wang A."/>
            <person name="Jiang F."/>
            <person name="Liu H."/>
            <person name="Zhao H."/>
            <person name="Xu D."/>
            <person name="Zhang Y."/>
        </authorList>
    </citation>
    <scope>NUCLEOTIDE SEQUENCE [LARGE SCALE GENOMIC DNA]</scope>
    <source>
        <strain evidence="2">cv. Punajuju</strain>
    </source>
</reference>
<reference evidence="1 2" key="2">
    <citation type="journal article" date="2022" name="Mol. Ecol. Resour.">
        <title>The genomes of chicory, endive, great burdock and yacon provide insights into Asteraceae paleo-polyploidization history and plant inulin production.</title>
        <authorList>
            <person name="Fan W."/>
            <person name="Wang S."/>
            <person name="Wang H."/>
            <person name="Wang A."/>
            <person name="Jiang F."/>
            <person name="Liu H."/>
            <person name="Zhao H."/>
            <person name="Xu D."/>
            <person name="Zhang Y."/>
        </authorList>
    </citation>
    <scope>NUCLEOTIDE SEQUENCE [LARGE SCALE GENOMIC DNA]</scope>
    <source>
        <strain evidence="2">cv. Punajuju</strain>
        <tissue evidence="1">Leaves</tissue>
    </source>
</reference>
<name>A0ACB9CZ04_CICIN</name>
<comment type="caution">
    <text evidence="1">The sequence shown here is derived from an EMBL/GenBank/DDBJ whole genome shotgun (WGS) entry which is preliminary data.</text>
</comment>